<feature type="signal peptide" evidence="1">
    <location>
        <begin position="1"/>
        <end position="26"/>
    </location>
</feature>
<evidence type="ECO:0000256" key="1">
    <source>
        <dbReference type="SAM" id="SignalP"/>
    </source>
</evidence>
<protein>
    <recommendedName>
        <fullName evidence="4">Peptidase inhibitor family I36</fullName>
    </recommendedName>
</protein>
<evidence type="ECO:0008006" key="4">
    <source>
        <dbReference type="Google" id="ProtNLM"/>
    </source>
</evidence>
<dbReference type="EMBL" id="BSSD01000003">
    <property type="protein sequence ID" value="GLW91637.1"/>
    <property type="molecule type" value="Genomic_DNA"/>
</dbReference>
<dbReference type="RefSeq" id="WP_285610456.1">
    <property type="nucleotide sequence ID" value="NZ_BSSD01000003.1"/>
</dbReference>
<evidence type="ECO:0000313" key="2">
    <source>
        <dbReference type="EMBL" id="GLW91637.1"/>
    </source>
</evidence>
<sequence length="138" mass="15361">MSIRSILAAAGCAIVLAMFGAPTAGAQPLNRFWECDAGTYCIMTDIDYEHYLCEWSSTDLNYTNDYCYYGIAASPADDSASSYRNNGAPHTYDDIYSFRRPNNTADKLWFAPRGESRSWVSPCLAEPCNDQASGHQWV</sequence>
<keyword evidence="3" id="KW-1185">Reference proteome</keyword>
<gene>
    <name evidence="2" type="ORF">Aglo03_24530</name>
</gene>
<dbReference type="Proteomes" id="UP001165042">
    <property type="component" value="Unassembled WGS sequence"/>
</dbReference>
<accession>A0A9W6V7S1</accession>
<comment type="caution">
    <text evidence="2">The sequence shown here is derived from an EMBL/GenBank/DDBJ whole genome shotgun (WGS) entry which is preliminary data.</text>
</comment>
<proteinExistence type="predicted"/>
<reference evidence="2" key="1">
    <citation type="submission" date="2023-02" db="EMBL/GenBank/DDBJ databases">
        <title>Actinokineospora globicatena NBRC 15670.</title>
        <authorList>
            <person name="Ichikawa N."/>
            <person name="Sato H."/>
            <person name="Tonouchi N."/>
        </authorList>
    </citation>
    <scope>NUCLEOTIDE SEQUENCE</scope>
    <source>
        <strain evidence="2">NBRC 15670</strain>
    </source>
</reference>
<evidence type="ECO:0000313" key="3">
    <source>
        <dbReference type="Proteomes" id="UP001165042"/>
    </source>
</evidence>
<feature type="chain" id="PRO_5040960296" description="Peptidase inhibitor family I36" evidence="1">
    <location>
        <begin position="27"/>
        <end position="138"/>
    </location>
</feature>
<organism evidence="2 3">
    <name type="scientific">Actinokineospora globicatena</name>
    <dbReference type="NCBI Taxonomy" id="103729"/>
    <lineage>
        <taxon>Bacteria</taxon>
        <taxon>Bacillati</taxon>
        <taxon>Actinomycetota</taxon>
        <taxon>Actinomycetes</taxon>
        <taxon>Pseudonocardiales</taxon>
        <taxon>Pseudonocardiaceae</taxon>
        <taxon>Actinokineospora</taxon>
    </lineage>
</organism>
<keyword evidence="1" id="KW-0732">Signal</keyword>
<name>A0A9W6V7S1_9PSEU</name>
<dbReference type="AlphaFoldDB" id="A0A9W6V7S1"/>